<evidence type="ECO:0000259" key="9">
    <source>
        <dbReference type="Pfam" id="PF10287"/>
    </source>
</evidence>
<evidence type="ECO:0000256" key="3">
    <source>
        <dbReference type="ARBA" id="ARBA00012780"/>
    </source>
</evidence>
<sequence length="417" mass="44133">MLFQLATLLTIAAASNCVNEGGNWYCDQTSQITFSGLGGTPGSYDRVSNMDPETCTCSKTPQPFSGPLSPLDEDLSLHFRGPIAIKQFAAYTLQSLPQSKKKRGKRTIKDRFVDLFRREQVVYTLIPPISSRYAASTPVAVAYPTETPVAVVPTPAPSAPTTTAAAIVPPVSTPTQVGTSSSWQRSSYYNAQSATLQNAVFMNNMGGVNGSGTWSPCFGNSVSFASASGMGSAPNPEVLQDITLPSNTEVILFSGEQCTTATCGYVAPGVPAYRGFSGQNKIFLFEFSMPLDGDRGFNGDMPAIWALNGQIPRSQQYGGCSCWQTGCGELDLFETLSAGSERMIATFHSRPGQGGSTPNWIQRPTGGSMKAAVVFLGGSKTIKLIHLADSVNFEGGLSQSLVDSWDLSGATAVSLVA</sequence>
<evidence type="ECO:0000256" key="6">
    <source>
        <dbReference type="ARBA" id="ARBA00023295"/>
    </source>
</evidence>
<evidence type="ECO:0000256" key="8">
    <source>
        <dbReference type="SAM" id="SignalP"/>
    </source>
</evidence>
<keyword evidence="6" id="KW-0326">Glycosidase</keyword>
<evidence type="ECO:0000256" key="2">
    <source>
        <dbReference type="ARBA" id="ARBA00006055"/>
    </source>
</evidence>
<dbReference type="EMBL" id="MCFI01000013">
    <property type="protein sequence ID" value="ORY80334.1"/>
    <property type="molecule type" value="Genomic_DNA"/>
</dbReference>
<dbReference type="GO" id="GO:0071555">
    <property type="term" value="P:cell wall organization"/>
    <property type="evidence" value="ECO:0007669"/>
    <property type="project" value="UniProtKB-KW"/>
</dbReference>
<dbReference type="OMA" id="NQDMPAI"/>
<comment type="caution">
    <text evidence="11">The sequence shown here is derived from an EMBL/GenBank/DDBJ whole genome shotgun (WGS) entry which is preliminary data.</text>
</comment>
<proteinExistence type="inferred from homology"/>
<feature type="domain" description="Cell wall protein YJL171C/Tos1 N-terminal" evidence="10">
    <location>
        <begin position="31"/>
        <end position="92"/>
    </location>
</feature>
<dbReference type="AlphaFoldDB" id="A0A1Y2FA57"/>
<name>A0A1Y2FA57_PROLT</name>
<keyword evidence="7" id="KW-0961">Cell wall biogenesis/degradation</keyword>
<dbReference type="GO" id="GO:0042973">
    <property type="term" value="F:glucan endo-1,3-beta-D-glucosidase activity"/>
    <property type="evidence" value="ECO:0007669"/>
    <property type="project" value="UniProtKB-EC"/>
</dbReference>
<dbReference type="InterPro" id="IPR018805">
    <property type="entry name" value="YJL171C/Tos1_C"/>
</dbReference>
<protein>
    <recommendedName>
        <fullName evidence="3">glucan endo-1,3-beta-D-glucosidase</fullName>
        <ecNumber evidence="3">3.2.1.39</ecNumber>
    </recommendedName>
</protein>
<dbReference type="Pfam" id="PF10290">
    <property type="entry name" value="YJL171C_Tos1_N"/>
    <property type="match status" value="1"/>
</dbReference>
<dbReference type="STRING" id="56484.A0A1Y2FA57"/>
<evidence type="ECO:0000256" key="5">
    <source>
        <dbReference type="ARBA" id="ARBA00022801"/>
    </source>
</evidence>
<evidence type="ECO:0000256" key="1">
    <source>
        <dbReference type="ARBA" id="ARBA00000382"/>
    </source>
</evidence>
<dbReference type="Pfam" id="PF10287">
    <property type="entry name" value="YJL171C_Tos1_C"/>
    <property type="match status" value="1"/>
</dbReference>
<dbReference type="GO" id="GO:0009277">
    <property type="term" value="C:fungal-type cell wall"/>
    <property type="evidence" value="ECO:0007669"/>
    <property type="project" value="TreeGrafter"/>
</dbReference>
<dbReference type="GeneID" id="63784479"/>
<reference evidence="11 12" key="1">
    <citation type="submission" date="2016-07" db="EMBL/GenBank/DDBJ databases">
        <title>Pervasive Adenine N6-methylation of Active Genes in Fungi.</title>
        <authorList>
            <consortium name="DOE Joint Genome Institute"/>
            <person name="Mondo S.J."/>
            <person name="Dannebaum R.O."/>
            <person name="Kuo R.C."/>
            <person name="Labutti K."/>
            <person name="Haridas S."/>
            <person name="Kuo A."/>
            <person name="Salamov A."/>
            <person name="Ahrendt S.R."/>
            <person name="Lipzen A."/>
            <person name="Sullivan W."/>
            <person name="Andreopoulos W.B."/>
            <person name="Clum A."/>
            <person name="Lindquist E."/>
            <person name="Daum C."/>
            <person name="Ramamoorthy G.K."/>
            <person name="Gryganskyi A."/>
            <person name="Culley D."/>
            <person name="Magnuson J.K."/>
            <person name="James T.Y."/>
            <person name="O'Malley M.A."/>
            <person name="Stajich J.E."/>
            <person name="Spatafora J.W."/>
            <person name="Visel A."/>
            <person name="Grigoriev I.V."/>
        </authorList>
    </citation>
    <scope>NUCLEOTIDE SEQUENCE [LARGE SCALE GENOMIC DNA]</scope>
    <source>
        <strain evidence="11 12">12-1054</strain>
    </source>
</reference>
<evidence type="ECO:0000256" key="7">
    <source>
        <dbReference type="ARBA" id="ARBA00023316"/>
    </source>
</evidence>
<evidence type="ECO:0000256" key="4">
    <source>
        <dbReference type="ARBA" id="ARBA00022729"/>
    </source>
</evidence>
<keyword evidence="4 8" id="KW-0732">Signal</keyword>
<dbReference type="PANTHER" id="PTHR31737">
    <property type="entry name" value="PROTEIN TOS1"/>
    <property type="match status" value="1"/>
</dbReference>
<dbReference type="Proteomes" id="UP000193685">
    <property type="component" value="Unassembled WGS sequence"/>
</dbReference>
<feature type="chain" id="PRO_5012305217" description="glucan endo-1,3-beta-D-glucosidase" evidence="8">
    <location>
        <begin position="18"/>
        <end position="417"/>
    </location>
</feature>
<evidence type="ECO:0000313" key="12">
    <source>
        <dbReference type="Proteomes" id="UP000193685"/>
    </source>
</evidence>
<feature type="domain" description="Cell wall protein YJL171C/Tos1 C-terminal" evidence="9">
    <location>
        <begin position="181"/>
        <end position="405"/>
    </location>
</feature>
<dbReference type="InterPro" id="IPR018807">
    <property type="entry name" value="YJL171C/Tos1_N"/>
</dbReference>
<organism evidence="11 12">
    <name type="scientific">Protomyces lactucae-debilis</name>
    <dbReference type="NCBI Taxonomy" id="2754530"/>
    <lineage>
        <taxon>Eukaryota</taxon>
        <taxon>Fungi</taxon>
        <taxon>Dikarya</taxon>
        <taxon>Ascomycota</taxon>
        <taxon>Taphrinomycotina</taxon>
        <taxon>Taphrinomycetes</taxon>
        <taxon>Taphrinales</taxon>
        <taxon>Protomycetaceae</taxon>
        <taxon>Protomyces</taxon>
    </lineage>
</organism>
<dbReference type="EC" id="3.2.1.39" evidence="3"/>
<comment type="similarity">
    <text evidence="2">Belongs to the PGA52 family.</text>
</comment>
<evidence type="ECO:0000313" key="11">
    <source>
        <dbReference type="EMBL" id="ORY80334.1"/>
    </source>
</evidence>
<dbReference type="PANTHER" id="PTHR31737:SF2">
    <property type="entry name" value="PROTEIN TOS1"/>
    <property type="match status" value="1"/>
</dbReference>
<gene>
    <name evidence="11" type="ORF">BCR37DRAFT_348890</name>
</gene>
<keyword evidence="5 11" id="KW-0378">Hydrolase</keyword>
<dbReference type="OrthoDB" id="118256at2759"/>
<feature type="signal peptide" evidence="8">
    <location>
        <begin position="1"/>
        <end position="17"/>
    </location>
</feature>
<keyword evidence="12" id="KW-1185">Reference proteome</keyword>
<accession>A0A1Y2FA57</accession>
<evidence type="ECO:0000259" key="10">
    <source>
        <dbReference type="Pfam" id="PF10290"/>
    </source>
</evidence>
<comment type="catalytic activity">
    <reaction evidence="1">
        <text>Hydrolysis of (1-&gt;3)-beta-D-glucosidic linkages in (1-&gt;3)-beta-D-glucans.</text>
        <dbReference type="EC" id="3.2.1.39"/>
    </reaction>
</comment>
<dbReference type="RefSeq" id="XP_040724222.1">
    <property type="nucleotide sequence ID" value="XM_040867880.1"/>
</dbReference>